<dbReference type="Ensembl" id="ENSJHYT00000006959.1">
    <property type="protein sequence ID" value="ENSJHYP00000005688.1"/>
    <property type="gene ID" value="ENSJHYG00000004624.1"/>
</dbReference>
<feature type="region of interest" description="Disordered" evidence="1">
    <location>
        <begin position="1"/>
        <end position="21"/>
    </location>
</feature>
<feature type="region of interest" description="Disordered" evidence="1">
    <location>
        <begin position="119"/>
        <end position="151"/>
    </location>
</feature>
<keyword evidence="3" id="KW-1185">Reference proteome</keyword>
<sequence>MAGQRAFGDQTPGPRCDLPSRACSHGSGLGLFVGQGDVRGSKDKSHNPAAPASLPREAKGEAKCSPCQESSSCGASRGAAQPRAQRPGCLRPCQPCPALGHLSCTLCPLWLHTRTQTKCSPDEEGAEDEDHQPHDARGIPPASAVPQQQRGVTALAWGDTEGQTPVQRVLLPQPALPKAQVRPSQ</sequence>
<reference evidence="2" key="2">
    <citation type="submission" date="2025-09" db="UniProtKB">
        <authorList>
            <consortium name="Ensembl"/>
        </authorList>
    </citation>
    <scope>IDENTIFICATION</scope>
</reference>
<dbReference type="Proteomes" id="UP000694408">
    <property type="component" value="Unplaced"/>
</dbReference>
<evidence type="ECO:0000313" key="3">
    <source>
        <dbReference type="Proteomes" id="UP000694408"/>
    </source>
</evidence>
<proteinExistence type="predicted"/>
<dbReference type="AlphaFoldDB" id="A0A8C5ILR6"/>
<reference evidence="2" key="1">
    <citation type="submission" date="2025-08" db="UniProtKB">
        <authorList>
            <consortium name="Ensembl"/>
        </authorList>
    </citation>
    <scope>IDENTIFICATION</scope>
</reference>
<evidence type="ECO:0000313" key="2">
    <source>
        <dbReference type="Ensembl" id="ENSJHYP00000005688.1"/>
    </source>
</evidence>
<evidence type="ECO:0000256" key="1">
    <source>
        <dbReference type="SAM" id="MobiDB-lite"/>
    </source>
</evidence>
<protein>
    <submittedName>
        <fullName evidence="2">Uncharacterized protein</fullName>
    </submittedName>
</protein>
<organism evidence="2 3">
    <name type="scientific">Junco hyemalis</name>
    <name type="common">Dark-eyed junco</name>
    <dbReference type="NCBI Taxonomy" id="40217"/>
    <lineage>
        <taxon>Eukaryota</taxon>
        <taxon>Metazoa</taxon>
        <taxon>Chordata</taxon>
        <taxon>Craniata</taxon>
        <taxon>Vertebrata</taxon>
        <taxon>Euteleostomi</taxon>
        <taxon>Archelosauria</taxon>
        <taxon>Archosauria</taxon>
        <taxon>Dinosauria</taxon>
        <taxon>Saurischia</taxon>
        <taxon>Theropoda</taxon>
        <taxon>Coelurosauria</taxon>
        <taxon>Aves</taxon>
        <taxon>Neognathae</taxon>
        <taxon>Neoaves</taxon>
        <taxon>Telluraves</taxon>
        <taxon>Australaves</taxon>
        <taxon>Passeriformes</taxon>
        <taxon>Passerellidae</taxon>
        <taxon>Junco</taxon>
    </lineage>
</organism>
<feature type="region of interest" description="Disordered" evidence="1">
    <location>
        <begin position="34"/>
        <end position="63"/>
    </location>
</feature>
<accession>A0A8C5ILR6</accession>
<feature type="region of interest" description="Disordered" evidence="1">
    <location>
        <begin position="165"/>
        <end position="185"/>
    </location>
</feature>
<name>A0A8C5ILR6_JUNHY</name>